<evidence type="ECO:0000313" key="2">
    <source>
        <dbReference type="Proteomes" id="UP000198951"/>
    </source>
</evidence>
<protein>
    <recommendedName>
        <fullName evidence="3">Lipoprotein</fullName>
    </recommendedName>
</protein>
<proteinExistence type="predicted"/>
<dbReference type="PROSITE" id="PS51257">
    <property type="entry name" value="PROKAR_LIPOPROTEIN"/>
    <property type="match status" value="1"/>
</dbReference>
<dbReference type="PROSITE" id="PS00018">
    <property type="entry name" value="EF_HAND_1"/>
    <property type="match status" value="1"/>
</dbReference>
<dbReference type="InterPro" id="IPR018247">
    <property type="entry name" value="EF_Hand_1_Ca_BS"/>
</dbReference>
<dbReference type="EMBL" id="FNRD01000013">
    <property type="protein sequence ID" value="SEA95391.1"/>
    <property type="molecule type" value="Genomic_DNA"/>
</dbReference>
<accession>A0A1H4FDY5</accession>
<keyword evidence="2" id="KW-1185">Reference proteome</keyword>
<evidence type="ECO:0008006" key="3">
    <source>
        <dbReference type="Google" id="ProtNLM"/>
    </source>
</evidence>
<reference evidence="2" key="1">
    <citation type="submission" date="2016-10" db="EMBL/GenBank/DDBJ databases">
        <authorList>
            <person name="Varghese N."/>
            <person name="Submissions S."/>
        </authorList>
    </citation>
    <scope>NUCLEOTIDE SEQUENCE [LARGE SCALE GENOMIC DNA]</scope>
    <source>
        <strain evidence="2">DSM 22376</strain>
    </source>
</reference>
<dbReference type="RefSeq" id="WP_091092457.1">
    <property type="nucleotide sequence ID" value="NZ_FNRD01000013.1"/>
</dbReference>
<evidence type="ECO:0000313" key="1">
    <source>
        <dbReference type="EMBL" id="SEA95391.1"/>
    </source>
</evidence>
<dbReference type="Proteomes" id="UP000198951">
    <property type="component" value="Unassembled WGS sequence"/>
</dbReference>
<dbReference type="OrthoDB" id="997423at2"/>
<sequence>MKKLHIALLSITVLLLASCKQEVEKPKVIYDAANKGKGISKVDSTQVAISDLPIQMEGTDYLIHPVGDLRVYERGTKARYGSSSVIDLSFTISNYGENEITGYLQNLKFQKTDSDSIRPLTDKPALIQTATYLKSVSDRAKKQIMVYTMFDTDTNRDGKLDSSDIKCLYLSDISGKRFTKVSEDFQELIDWNLIDSKNRLYFRTVEDTNKNGQFDKNDVVQYNYIDLSNNEWKVINYEPI</sequence>
<name>A0A1H4FDY5_9FLAO</name>
<gene>
    <name evidence="1" type="ORF">SAMN05443667_11332</name>
</gene>
<dbReference type="STRING" id="150146.SAMN05443667_11332"/>
<organism evidence="1 2">
    <name type="scientific">Flavobacterium gillisiae</name>
    <dbReference type="NCBI Taxonomy" id="150146"/>
    <lineage>
        <taxon>Bacteria</taxon>
        <taxon>Pseudomonadati</taxon>
        <taxon>Bacteroidota</taxon>
        <taxon>Flavobacteriia</taxon>
        <taxon>Flavobacteriales</taxon>
        <taxon>Flavobacteriaceae</taxon>
        <taxon>Flavobacterium</taxon>
    </lineage>
</organism>
<dbReference type="AlphaFoldDB" id="A0A1H4FDY5"/>